<evidence type="ECO:0000256" key="4">
    <source>
        <dbReference type="ARBA" id="ARBA00022679"/>
    </source>
</evidence>
<evidence type="ECO:0000313" key="10">
    <source>
        <dbReference type="EMBL" id="CAB5056640.1"/>
    </source>
</evidence>
<dbReference type="SUPFAM" id="SSF53448">
    <property type="entry name" value="Nucleotide-diphospho-sugar transferases"/>
    <property type="match status" value="1"/>
</dbReference>
<evidence type="ECO:0000256" key="3">
    <source>
        <dbReference type="ARBA" id="ARBA00022676"/>
    </source>
</evidence>
<dbReference type="EMBL" id="CAFBQP010000016">
    <property type="protein sequence ID" value="CAB5056640.1"/>
    <property type="molecule type" value="Genomic_DNA"/>
</dbReference>
<evidence type="ECO:0000313" key="9">
    <source>
        <dbReference type="EMBL" id="CAB4881551.1"/>
    </source>
</evidence>
<evidence type="ECO:0000313" key="7">
    <source>
        <dbReference type="EMBL" id="CAB4718200.1"/>
    </source>
</evidence>
<reference evidence="7" key="1">
    <citation type="submission" date="2020-05" db="EMBL/GenBank/DDBJ databases">
        <authorList>
            <person name="Chiriac C."/>
            <person name="Salcher M."/>
            <person name="Ghai R."/>
            <person name="Kavagutti S V."/>
        </authorList>
    </citation>
    <scope>NUCLEOTIDE SEQUENCE</scope>
</reference>
<dbReference type="PANTHER" id="PTHR48090:SF10">
    <property type="entry name" value="GLUCOSYL-3-PHOSPHOGLYCERATE SYNTHASE"/>
    <property type="match status" value="1"/>
</dbReference>
<feature type="domain" description="Glycosyltransferase 2-like" evidence="6">
    <location>
        <begin position="29"/>
        <end position="162"/>
    </location>
</feature>
<dbReference type="AlphaFoldDB" id="A0A6J6R2N6"/>
<dbReference type="InterPro" id="IPR029044">
    <property type="entry name" value="Nucleotide-diphossugar_trans"/>
</dbReference>
<dbReference type="NCBIfam" id="NF010496">
    <property type="entry name" value="PRK13915.1"/>
    <property type="match status" value="1"/>
</dbReference>
<comment type="cofactor">
    <cofactor evidence="1">
        <name>Mg(2+)</name>
        <dbReference type="ChEBI" id="CHEBI:18420"/>
    </cofactor>
</comment>
<gene>
    <name evidence="7" type="ORF">UFOPK2602_01550</name>
    <name evidence="8" type="ORF">UFOPK2806_01320</name>
    <name evidence="9" type="ORF">UFOPK3417_01418</name>
    <name evidence="10" type="ORF">UFOPK4306_00589</name>
</gene>
<dbReference type="EMBL" id="CAFBLR010000153">
    <property type="protein sequence ID" value="CAB4881551.1"/>
    <property type="molecule type" value="Genomic_DNA"/>
</dbReference>
<evidence type="ECO:0000256" key="1">
    <source>
        <dbReference type="ARBA" id="ARBA00001946"/>
    </source>
</evidence>
<keyword evidence="3" id="KW-0328">Glycosyltransferase</keyword>
<evidence type="ECO:0000313" key="8">
    <source>
        <dbReference type="EMBL" id="CAB4755970.1"/>
    </source>
</evidence>
<dbReference type="Gene3D" id="3.90.550.10">
    <property type="entry name" value="Spore Coat Polysaccharide Biosynthesis Protein SpsA, Chain A"/>
    <property type="match status" value="1"/>
</dbReference>
<proteinExistence type="inferred from homology"/>
<keyword evidence="4" id="KW-0808">Transferase</keyword>
<dbReference type="EMBL" id="CAEZXX010000114">
    <property type="protein sequence ID" value="CAB4718200.1"/>
    <property type="molecule type" value="Genomic_DNA"/>
</dbReference>
<evidence type="ECO:0000256" key="2">
    <source>
        <dbReference type="ARBA" id="ARBA00006739"/>
    </source>
</evidence>
<dbReference type="Pfam" id="PF00535">
    <property type="entry name" value="Glycos_transf_2"/>
    <property type="match status" value="1"/>
</dbReference>
<organism evidence="7">
    <name type="scientific">freshwater metagenome</name>
    <dbReference type="NCBI Taxonomy" id="449393"/>
    <lineage>
        <taxon>unclassified sequences</taxon>
        <taxon>metagenomes</taxon>
        <taxon>ecological metagenomes</taxon>
    </lineage>
</organism>
<dbReference type="InterPro" id="IPR050256">
    <property type="entry name" value="Glycosyltransferase_2"/>
</dbReference>
<dbReference type="GO" id="GO:0016757">
    <property type="term" value="F:glycosyltransferase activity"/>
    <property type="evidence" value="ECO:0007669"/>
    <property type="project" value="UniProtKB-KW"/>
</dbReference>
<name>A0A6J6R2N6_9ZZZZ</name>
<comment type="similarity">
    <text evidence="2">Belongs to the glycosyltransferase 2 family.</text>
</comment>
<evidence type="ECO:0000259" key="6">
    <source>
        <dbReference type="Pfam" id="PF00535"/>
    </source>
</evidence>
<accession>A0A6J6R2N6</accession>
<evidence type="ECO:0000256" key="5">
    <source>
        <dbReference type="ARBA" id="ARBA00022842"/>
    </source>
</evidence>
<dbReference type="InterPro" id="IPR001173">
    <property type="entry name" value="Glyco_trans_2-like"/>
</dbReference>
<dbReference type="PANTHER" id="PTHR48090">
    <property type="entry name" value="UNDECAPRENYL-PHOSPHATE 4-DEOXY-4-FORMAMIDO-L-ARABINOSE TRANSFERASE-RELATED"/>
    <property type="match status" value="1"/>
</dbReference>
<protein>
    <submittedName>
        <fullName evidence="7">Unannotated protein</fullName>
    </submittedName>
</protein>
<sequence>MTADGVRAFDTSAWDLGSAVAAKGNRTVSVCIPCRNEAGTIGELVGKVLPLLAGPNPLVDELVVLDDRSQDGTGHVARQAGARVVHIDEVHALYGRGSGKGNALWATLAASSGDFVVWCDGDVTSFEASWVTRLVMPLLLENTMTLVKGTYARPTDNGGGGRTTELVARPLISLFFPELAGLQQPLSGEYAVRREHIEQLPIVEGWGAEIAMLIDVAASLGAAAIGQVDLGTRLHRHQDLHSLSRQAAEVMATVLARTPAAAAFASDRLELLRPNGAHETLNLAERPPLALARLTTET</sequence>
<keyword evidence="5" id="KW-0460">Magnesium</keyword>
<dbReference type="EMBL" id="CAEZYY010000015">
    <property type="protein sequence ID" value="CAB4755970.1"/>
    <property type="molecule type" value="Genomic_DNA"/>
</dbReference>